<keyword evidence="1" id="KW-0812">Transmembrane</keyword>
<organism evidence="2 3">
    <name type="scientific">Bacteroides cellulosilyticus DSM 14838</name>
    <dbReference type="NCBI Taxonomy" id="537012"/>
    <lineage>
        <taxon>Bacteria</taxon>
        <taxon>Pseudomonadati</taxon>
        <taxon>Bacteroidota</taxon>
        <taxon>Bacteroidia</taxon>
        <taxon>Bacteroidales</taxon>
        <taxon>Bacteroidaceae</taxon>
        <taxon>Bacteroides</taxon>
    </lineage>
</organism>
<gene>
    <name evidence="2" type="ORF">BACCELL_04808</name>
</gene>
<evidence type="ECO:0000256" key="1">
    <source>
        <dbReference type="SAM" id="Phobius"/>
    </source>
</evidence>
<dbReference type="AlphaFoldDB" id="E2NKG6"/>
<proteinExistence type="predicted"/>
<dbReference type="Proteomes" id="UP000003711">
    <property type="component" value="Unassembled WGS sequence"/>
</dbReference>
<sequence length="45" mass="5319">MSGTLQKAKVYRCYTSSFKKWIWNIFVSYLLAGLKNTVYKILNIK</sequence>
<feature type="transmembrane region" description="Helical" evidence="1">
    <location>
        <begin position="21"/>
        <end position="42"/>
    </location>
</feature>
<name>E2NKG6_9BACE</name>
<keyword evidence="1" id="KW-0472">Membrane</keyword>
<keyword evidence="1" id="KW-1133">Transmembrane helix</keyword>
<comment type="caution">
    <text evidence="2">The sequence shown here is derived from an EMBL/GenBank/DDBJ whole genome shotgun (WGS) entry which is preliminary data.</text>
</comment>
<dbReference type="EMBL" id="ACCH01000382">
    <property type="protein sequence ID" value="EEF87556.1"/>
    <property type="molecule type" value="Genomic_DNA"/>
</dbReference>
<evidence type="ECO:0000313" key="2">
    <source>
        <dbReference type="EMBL" id="EEF87556.1"/>
    </source>
</evidence>
<evidence type="ECO:0000313" key="3">
    <source>
        <dbReference type="Proteomes" id="UP000003711"/>
    </source>
</evidence>
<accession>E2NKG6</accession>
<protein>
    <submittedName>
        <fullName evidence="2">Uncharacterized protein</fullName>
    </submittedName>
</protein>
<reference evidence="2 3" key="1">
    <citation type="submission" date="2008-12" db="EMBL/GenBank/DDBJ databases">
        <authorList>
            <person name="Fulton L."/>
            <person name="Clifton S."/>
            <person name="Fulton B."/>
            <person name="Xu J."/>
            <person name="Minx P."/>
            <person name="Pepin K.H."/>
            <person name="Johnson M."/>
            <person name="Bhonagiri V."/>
            <person name="Nash W.E."/>
            <person name="Mardis E.R."/>
            <person name="Wilson R.K."/>
        </authorList>
    </citation>
    <scope>NUCLEOTIDE SEQUENCE [LARGE SCALE GENOMIC DNA]</scope>
    <source>
        <strain evidence="2 3">DSM 14838</strain>
    </source>
</reference>
<dbReference type="HOGENOM" id="CLU_3195853_0_0_10"/>
<reference evidence="2 3" key="2">
    <citation type="submission" date="2009-01" db="EMBL/GenBank/DDBJ databases">
        <title>Draft genome sequence of Bacteroides cellulosilyticus (DSM 14838).</title>
        <authorList>
            <person name="Sudarsanam P."/>
            <person name="Ley R."/>
            <person name="Guruge J."/>
            <person name="Turnbaugh P.J."/>
            <person name="Mahowald M."/>
            <person name="Liep D."/>
            <person name="Gordon J."/>
        </authorList>
    </citation>
    <scope>NUCLEOTIDE SEQUENCE [LARGE SCALE GENOMIC DNA]</scope>
    <source>
        <strain evidence="2 3">DSM 14838</strain>
    </source>
</reference>